<dbReference type="Proteomes" id="UP000002875">
    <property type="component" value="Chromosome"/>
</dbReference>
<dbReference type="PANTHER" id="PTHR39473">
    <property type="match status" value="1"/>
</dbReference>
<dbReference type="Gene3D" id="1.20.120.450">
    <property type="entry name" value="dinb family like domain"/>
    <property type="match status" value="1"/>
</dbReference>
<dbReference type="EMBL" id="CP002961">
    <property type="protein sequence ID" value="AFK04678.1"/>
    <property type="molecule type" value="Genomic_DNA"/>
</dbReference>
<protein>
    <recommendedName>
        <fullName evidence="3">DinB family protein</fullName>
    </recommendedName>
</protein>
<proteinExistence type="predicted"/>
<gene>
    <name evidence="1" type="ordered locus">Emtol_3550</name>
</gene>
<dbReference type="InterPro" id="IPR034660">
    <property type="entry name" value="DinB/YfiT-like"/>
</dbReference>
<dbReference type="PANTHER" id="PTHR39473:SF1">
    <property type="entry name" value="DINB-LIKE DOMAIN-CONTAINING PROTEIN"/>
    <property type="match status" value="1"/>
</dbReference>
<organism evidence="1 2">
    <name type="scientific">Emticicia oligotrophica (strain DSM 17448 / CIP 109782 / MTCC 6937 / GPTSA100-15)</name>
    <dbReference type="NCBI Taxonomy" id="929562"/>
    <lineage>
        <taxon>Bacteria</taxon>
        <taxon>Pseudomonadati</taxon>
        <taxon>Bacteroidota</taxon>
        <taxon>Cytophagia</taxon>
        <taxon>Cytophagales</taxon>
        <taxon>Leadbetterellaceae</taxon>
        <taxon>Emticicia</taxon>
    </lineage>
</organism>
<dbReference type="RefSeq" id="WP_015030367.1">
    <property type="nucleotide sequence ID" value="NC_018748.1"/>
</dbReference>
<name>A0ABM5N5J7_EMTOG</name>
<reference evidence="1 2" key="1">
    <citation type="submission" date="2011-07" db="EMBL/GenBank/DDBJ databases">
        <title>The complete genome of chromosome of Emticicia oligotrophica DSM 17448.</title>
        <authorList>
            <consortium name="US DOE Joint Genome Institute (JGI-PGF)"/>
            <person name="Lucas S."/>
            <person name="Han J."/>
            <person name="Lapidus A."/>
            <person name="Bruce D."/>
            <person name="Goodwin L."/>
            <person name="Pitluck S."/>
            <person name="Peters L."/>
            <person name="Kyrpides N."/>
            <person name="Mavromatis K."/>
            <person name="Ivanova N."/>
            <person name="Ovchinnikova G."/>
            <person name="Teshima H."/>
            <person name="Detter J.C."/>
            <person name="Tapia R."/>
            <person name="Han C."/>
            <person name="Land M."/>
            <person name="Hauser L."/>
            <person name="Markowitz V."/>
            <person name="Cheng J.-F."/>
            <person name="Hugenholtz P."/>
            <person name="Woyke T."/>
            <person name="Wu D."/>
            <person name="Tindall B."/>
            <person name="Pomrenke H."/>
            <person name="Brambilla E."/>
            <person name="Klenk H.-P."/>
            <person name="Eisen J.A."/>
        </authorList>
    </citation>
    <scope>NUCLEOTIDE SEQUENCE [LARGE SCALE GENOMIC DNA]</scope>
    <source>
        <strain evidence="1 2">DSM 17448</strain>
    </source>
</reference>
<keyword evidence="2" id="KW-1185">Reference proteome</keyword>
<dbReference type="SUPFAM" id="SSF109854">
    <property type="entry name" value="DinB/YfiT-like putative metalloenzymes"/>
    <property type="match status" value="1"/>
</dbReference>
<evidence type="ECO:0000313" key="1">
    <source>
        <dbReference type="EMBL" id="AFK04678.1"/>
    </source>
</evidence>
<accession>A0ABM5N5J7</accession>
<evidence type="ECO:0000313" key="2">
    <source>
        <dbReference type="Proteomes" id="UP000002875"/>
    </source>
</evidence>
<sequence>MTINASLSVLNQLNDLLSQLKPIEYTQKLSVFNGSSIGQHVRHTVEFFQCLLEGFDTGTIDYDARKRNILIETDLNYTLTLVEMIQQKIKGISNTYSPIQLRVRYGEIDFELIETNFMRELVYLIEHSIHHFALIRIGIQENFKQVTIETNFGVAYSTIKFKEKITVYSN</sequence>
<evidence type="ECO:0008006" key="3">
    <source>
        <dbReference type="Google" id="ProtNLM"/>
    </source>
</evidence>